<keyword evidence="3" id="KW-1185">Reference proteome</keyword>
<sequence>MNTTKFKKMVESLIMTPSLYIGLVIGSLLGAIGGGLGGGITGAVTGYFYKGALIQQFNVCILCPAALLGYSVSAATMDLLASTLIGLTLGSGLGGIGTGLSTALCVYLNKKLPLNLSRETMRPVIKFCYVVAGILGLSILLGALLGLGAHLLYGPTIGAFFGFILTLLYIINWIRYQ</sequence>
<evidence type="ECO:0000313" key="3">
    <source>
        <dbReference type="Proteomes" id="UP000254794"/>
    </source>
</evidence>
<organism evidence="2 3">
    <name type="scientific">Legionella busanensis</name>
    <dbReference type="NCBI Taxonomy" id="190655"/>
    <lineage>
        <taxon>Bacteria</taxon>
        <taxon>Pseudomonadati</taxon>
        <taxon>Pseudomonadota</taxon>
        <taxon>Gammaproteobacteria</taxon>
        <taxon>Legionellales</taxon>
        <taxon>Legionellaceae</taxon>
        <taxon>Legionella</taxon>
    </lineage>
</organism>
<feature type="transmembrane region" description="Helical" evidence="1">
    <location>
        <begin position="153"/>
        <end position="174"/>
    </location>
</feature>
<name>A0A378JQY8_9GAMM</name>
<keyword evidence="1" id="KW-0812">Transmembrane</keyword>
<dbReference type="RefSeq" id="WP_115332145.1">
    <property type="nucleotide sequence ID" value="NZ_CAAAHP010000003.1"/>
</dbReference>
<dbReference type="EMBL" id="UGOD01000001">
    <property type="protein sequence ID" value="STX52599.1"/>
    <property type="molecule type" value="Genomic_DNA"/>
</dbReference>
<keyword evidence="1" id="KW-1133">Transmembrane helix</keyword>
<accession>A0A378JQY8</accession>
<feature type="transmembrane region" description="Helical" evidence="1">
    <location>
        <begin position="127"/>
        <end position="147"/>
    </location>
</feature>
<dbReference type="AlphaFoldDB" id="A0A378JQY8"/>
<evidence type="ECO:0000256" key="1">
    <source>
        <dbReference type="SAM" id="Phobius"/>
    </source>
</evidence>
<reference evidence="2 3" key="1">
    <citation type="submission" date="2018-06" db="EMBL/GenBank/DDBJ databases">
        <authorList>
            <consortium name="Pathogen Informatics"/>
            <person name="Doyle S."/>
        </authorList>
    </citation>
    <scope>NUCLEOTIDE SEQUENCE [LARGE SCALE GENOMIC DNA]</scope>
    <source>
        <strain evidence="2 3">NCTC13316</strain>
    </source>
</reference>
<protein>
    <recommendedName>
        <fullName evidence="4">Transmembrane protein</fullName>
    </recommendedName>
</protein>
<dbReference type="Proteomes" id="UP000254794">
    <property type="component" value="Unassembled WGS sequence"/>
</dbReference>
<evidence type="ECO:0000313" key="2">
    <source>
        <dbReference type="EMBL" id="STX52599.1"/>
    </source>
</evidence>
<feature type="transmembrane region" description="Helical" evidence="1">
    <location>
        <begin position="83"/>
        <end position="107"/>
    </location>
</feature>
<gene>
    <name evidence="2" type="ORF">NCTC13316_02720</name>
</gene>
<keyword evidence="1" id="KW-0472">Membrane</keyword>
<feature type="transmembrane region" description="Helical" evidence="1">
    <location>
        <begin position="20"/>
        <end position="45"/>
    </location>
</feature>
<proteinExistence type="predicted"/>
<evidence type="ECO:0008006" key="4">
    <source>
        <dbReference type="Google" id="ProtNLM"/>
    </source>
</evidence>